<evidence type="ECO:0000259" key="10">
    <source>
        <dbReference type="Pfam" id="PF23559"/>
    </source>
</evidence>
<dbReference type="FunFam" id="3.40.50.300:FF:001091">
    <property type="entry name" value="Probable disease resistance protein At1g61300"/>
    <property type="match status" value="1"/>
</dbReference>
<evidence type="ECO:0000259" key="9">
    <source>
        <dbReference type="Pfam" id="PF18052"/>
    </source>
</evidence>
<dbReference type="Gene3D" id="1.10.10.10">
    <property type="entry name" value="Winged helix-like DNA-binding domain superfamily/Winged helix DNA-binding domain"/>
    <property type="match status" value="1"/>
</dbReference>
<feature type="domain" description="R13L1/DRL21-like LRR repeat region" evidence="11">
    <location>
        <begin position="681"/>
        <end position="817"/>
    </location>
</feature>
<dbReference type="InterPro" id="IPR027417">
    <property type="entry name" value="P-loop_NTPase"/>
</dbReference>
<dbReference type="GO" id="GO:0043531">
    <property type="term" value="F:ADP binding"/>
    <property type="evidence" value="ECO:0007669"/>
    <property type="project" value="InterPro"/>
</dbReference>
<dbReference type="SUPFAM" id="SSF52058">
    <property type="entry name" value="L domain-like"/>
    <property type="match status" value="1"/>
</dbReference>
<dbReference type="InterPro" id="IPR058922">
    <property type="entry name" value="WHD_DRP"/>
</dbReference>
<accession>A0A0D9XS91</accession>
<evidence type="ECO:0000259" key="11">
    <source>
        <dbReference type="Pfam" id="PF25019"/>
    </source>
</evidence>
<dbReference type="InterPro" id="IPR036388">
    <property type="entry name" value="WH-like_DNA-bd_sf"/>
</dbReference>
<dbReference type="Gene3D" id="1.10.8.430">
    <property type="entry name" value="Helical domain of apoptotic protease-activating factors"/>
    <property type="match status" value="1"/>
</dbReference>
<dbReference type="GO" id="GO:0051707">
    <property type="term" value="P:response to other organism"/>
    <property type="evidence" value="ECO:0007669"/>
    <property type="project" value="UniProtKB-ARBA"/>
</dbReference>
<dbReference type="Pfam" id="PF18052">
    <property type="entry name" value="Rx_N"/>
    <property type="match status" value="1"/>
</dbReference>
<evidence type="ECO:0000259" key="8">
    <source>
        <dbReference type="Pfam" id="PF00931"/>
    </source>
</evidence>
<sequence length="1081" mass="123183">MIVHLISLMWNLFDLVQSDRHDKEDEIWKYLSQRIAVSNAVNKLSSILPPTASSEAQQQDLDDFRMLEATMRRIHAALHLHDAGDIREEKSAKLRLEELKELAYDAEEVVEEYEYEVNRRKAVASAGGSSSSKRRRLEVNDEDCSKEAGIVSIPSELAVRTRKVTKRFSEIKGYSDSFTLSVNDGERRIIPDINSVRQTGSFVFAPIIIGREQDKENVIKKVLTGEGSHVSVLAIVGMGGLGKTALAQLVYNDPKVRQTFDLWGWVCVSEHFDVENITRKIISSLTKGNCDYIKSGDLQGKLENLIKEKRVFLVLDDVWNERTDYWESLCTPMLAATRCDIIVTTRSEAVARLVQTTPFYSPNCLNRDDSWSLFKQTAFVEQDNGSPENMVKIANLVDIGRRIAEKCKGLPLALRTLGSVLRFETDVVKWRDVLESELWYLKRSQKEVLAALELSYKYMPIYLKRCFVSLCLYPKDYALEEDDMIRLWQLLDLLHCDGIDDCHEIGSLYYTDLIQRSLLQMNINGFSGVVMHDLVHDLACLLAGREFFRLEGDKETKVPWGARYMSIVPNPSCKTGIQISNASQSLRAIITIRIAVDIKNPEALFSNSKKFRTIDITRHGLRKALFDSLGDMKLLRHLNISEQFNLTLSMEECKLHGIGRLFNLHTVPVIYLMNCGCPFDIRELRSMNEIRNLCMRGLRNVPRIGYANEASLESKKNLQILELDFNASISCDHCNGAYTNEDNINVSGGQLLESLRPHYQSLKVLRIHNLNNRNYPSWLSSSSFAKLTELLLDTCQSQHLPTLGELPSLKSLQISRMDYVKHIGREFCSHDPEVKGFQLLTSLTLEDMSRLSEWSEVLDGEFSSLETLRIFRAFELTTLPLVPFKCLRSVFLMNCTNLVAFPASATLQKLYMIKCNAIKELPFLPSLQSLELTSCPSLVSFGHFPSLTILSLREELKEETLHRLINSHLTLEDLDVSSDSLKSICLDPHSFPSLRKLSLRCPKLRYFDALGSIASLKILQIRSEAIWKNCIYRESSSWYMCLCYWQSSELVIRLLATGKSAAYMGNFVPTSKGDMQWWESI</sequence>
<organism evidence="12 13">
    <name type="scientific">Leersia perrieri</name>
    <dbReference type="NCBI Taxonomy" id="77586"/>
    <lineage>
        <taxon>Eukaryota</taxon>
        <taxon>Viridiplantae</taxon>
        <taxon>Streptophyta</taxon>
        <taxon>Embryophyta</taxon>
        <taxon>Tracheophyta</taxon>
        <taxon>Spermatophyta</taxon>
        <taxon>Magnoliopsida</taxon>
        <taxon>Liliopsida</taxon>
        <taxon>Poales</taxon>
        <taxon>Poaceae</taxon>
        <taxon>BOP clade</taxon>
        <taxon>Oryzoideae</taxon>
        <taxon>Oryzeae</taxon>
        <taxon>Oryzinae</taxon>
        <taxon>Leersia</taxon>
    </lineage>
</organism>
<dbReference type="PANTHER" id="PTHR36766:SF55">
    <property type="entry name" value="OS11G0492900 PROTEIN"/>
    <property type="match status" value="1"/>
</dbReference>
<evidence type="ECO:0000313" key="13">
    <source>
        <dbReference type="Proteomes" id="UP000032180"/>
    </source>
</evidence>
<dbReference type="Gramene" id="LPERR11G11230.1">
    <property type="protein sequence ID" value="LPERR11G11230.1"/>
    <property type="gene ID" value="LPERR11G11230"/>
</dbReference>
<reference evidence="13" key="2">
    <citation type="submission" date="2013-12" db="EMBL/GenBank/DDBJ databases">
        <authorList>
            <person name="Yu Y."/>
            <person name="Lee S."/>
            <person name="de Baynast K."/>
            <person name="Wissotski M."/>
            <person name="Liu L."/>
            <person name="Talag J."/>
            <person name="Goicoechea J."/>
            <person name="Angelova A."/>
            <person name="Jetty R."/>
            <person name="Kudrna D."/>
            <person name="Golser W."/>
            <person name="Rivera L."/>
            <person name="Zhang J."/>
            <person name="Wing R."/>
        </authorList>
    </citation>
    <scope>NUCLEOTIDE SEQUENCE</scope>
</reference>
<dbReference type="SUPFAM" id="SSF52540">
    <property type="entry name" value="P-loop containing nucleoside triphosphate hydrolases"/>
    <property type="match status" value="1"/>
</dbReference>
<feature type="chain" id="PRO_5002350235" description="NB-ARC domain-containing protein" evidence="7">
    <location>
        <begin position="19"/>
        <end position="1081"/>
    </location>
</feature>
<feature type="domain" description="NB-ARC" evidence="8">
    <location>
        <begin position="212"/>
        <end position="382"/>
    </location>
</feature>
<evidence type="ECO:0008006" key="14">
    <source>
        <dbReference type="Google" id="ProtNLM"/>
    </source>
</evidence>
<comment type="similarity">
    <text evidence="1">Belongs to the disease resistance NB-LRR family.</text>
</comment>
<feature type="signal peptide" evidence="7">
    <location>
        <begin position="1"/>
        <end position="18"/>
    </location>
</feature>
<reference evidence="12" key="3">
    <citation type="submission" date="2015-04" db="UniProtKB">
        <authorList>
            <consortium name="EnsemblPlants"/>
        </authorList>
    </citation>
    <scope>IDENTIFICATION</scope>
</reference>
<evidence type="ECO:0000256" key="5">
    <source>
        <dbReference type="ARBA" id="ARBA00022821"/>
    </source>
</evidence>
<dbReference type="InterPro" id="IPR041118">
    <property type="entry name" value="Rx_N"/>
</dbReference>
<dbReference type="EnsemblPlants" id="LPERR11G11230.1">
    <property type="protein sequence ID" value="LPERR11G11230.1"/>
    <property type="gene ID" value="LPERR11G11230"/>
</dbReference>
<dbReference type="InterPro" id="IPR056789">
    <property type="entry name" value="LRR_R13L1-DRL21"/>
</dbReference>
<dbReference type="SUPFAM" id="SSF52047">
    <property type="entry name" value="RNI-like"/>
    <property type="match status" value="1"/>
</dbReference>
<evidence type="ECO:0000256" key="6">
    <source>
        <dbReference type="ARBA" id="ARBA00022840"/>
    </source>
</evidence>
<keyword evidence="2" id="KW-0433">Leucine-rich repeat</keyword>
<dbReference type="GO" id="GO:0006952">
    <property type="term" value="P:defense response"/>
    <property type="evidence" value="ECO:0007669"/>
    <property type="project" value="UniProtKB-KW"/>
</dbReference>
<dbReference type="eggNOG" id="KOG4658">
    <property type="taxonomic scope" value="Eukaryota"/>
</dbReference>
<keyword evidence="5" id="KW-0611">Plant defense</keyword>
<evidence type="ECO:0000256" key="7">
    <source>
        <dbReference type="SAM" id="SignalP"/>
    </source>
</evidence>
<evidence type="ECO:0000256" key="3">
    <source>
        <dbReference type="ARBA" id="ARBA00022737"/>
    </source>
</evidence>
<dbReference type="PANTHER" id="PTHR36766">
    <property type="entry name" value="PLANT BROAD-SPECTRUM MILDEW RESISTANCE PROTEIN RPW8"/>
    <property type="match status" value="1"/>
</dbReference>
<evidence type="ECO:0000313" key="12">
    <source>
        <dbReference type="EnsemblPlants" id="LPERR11G11230.1"/>
    </source>
</evidence>
<evidence type="ECO:0000256" key="2">
    <source>
        <dbReference type="ARBA" id="ARBA00022614"/>
    </source>
</evidence>
<dbReference type="InterPro" id="IPR032675">
    <property type="entry name" value="LRR_dom_sf"/>
</dbReference>
<dbReference type="Pfam" id="PF25019">
    <property type="entry name" value="LRR_R13L1-DRL21"/>
    <property type="match status" value="1"/>
</dbReference>
<keyword evidence="4" id="KW-0547">Nucleotide-binding</keyword>
<feature type="domain" description="Disease resistance protein winged helix" evidence="10">
    <location>
        <begin position="472"/>
        <end position="539"/>
    </location>
</feature>
<reference evidence="12 13" key="1">
    <citation type="submission" date="2012-08" db="EMBL/GenBank/DDBJ databases">
        <title>Oryza genome evolution.</title>
        <authorList>
            <person name="Wing R.A."/>
        </authorList>
    </citation>
    <scope>NUCLEOTIDE SEQUENCE</scope>
</reference>
<dbReference type="Gene3D" id="3.80.10.10">
    <property type="entry name" value="Ribonuclease Inhibitor"/>
    <property type="match status" value="3"/>
</dbReference>
<dbReference type="InterPro" id="IPR002182">
    <property type="entry name" value="NB-ARC"/>
</dbReference>
<dbReference type="GO" id="GO:0005524">
    <property type="term" value="F:ATP binding"/>
    <property type="evidence" value="ECO:0007669"/>
    <property type="project" value="UniProtKB-KW"/>
</dbReference>
<dbReference type="STRING" id="77586.A0A0D9XS91"/>
<protein>
    <recommendedName>
        <fullName evidence="14">NB-ARC domain-containing protein</fullName>
    </recommendedName>
</protein>
<keyword evidence="6" id="KW-0067">ATP-binding</keyword>
<dbReference type="Proteomes" id="UP000032180">
    <property type="component" value="Chromosome 11"/>
</dbReference>
<dbReference type="Pfam" id="PF23559">
    <property type="entry name" value="WHD_DRP"/>
    <property type="match status" value="1"/>
</dbReference>
<dbReference type="AlphaFoldDB" id="A0A0D9XS91"/>
<dbReference type="Pfam" id="PF00931">
    <property type="entry name" value="NB-ARC"/>
    <property type="match status" value="1"/>
</dbReference>
<keyword evidence="7" id="KW-0732">Signal</keyword>
<dbReference type="PRINTS" id="PR00364">
    <property type="entry name" value="DISEASERSIST"/>
</dbReference>
<dbReference type="Gene3D" id="3.40.50.300">
    <property type="entry name" value="P-loop containing nucleotide triphosphate hydrolases"/>
    <property type="match status" value="1"/>
</dbReference>
<dbReference type="Gene3D" id="1.20.5.4130">
    <property type="match status" value="1"/>
</dbReference>
<evidence type="ECO:0000256" key="1">
    <source>
        <dbReference type="ARBA" id="ARBA00008894"/>
    </source>
</evidence>
<evidence type="ECO:0000256" key="4">
    <source>
        <dbReference type="ARBA" id="ARBA00022741"/>
    </source>
</evidence>
<name>A0A0D9XS91_9ORYZ</name>
<proteinExistence type="inferred from homology"/>
<keyword evidence="13" id="KW-1185">Reference proteome</keyword>
<dbReference type="InterPro" id="IPR042197">
    <property type="entry name" value="Apaf_helical"/>
</dbReference>
<feature type="domain" description="Disease resistance N-terminal" evidence="9">
    <location>
        <begin position="36"/>
        <end position="130"/>
    </location>
</feature>
<keyword evidence="3" id="KW-0677">Repeat</keyword>